<evidence type="ECO:0000256" key="2">
    <source>
        <dbReference type="ARBA" id="ARBA00006889"/>
    </source>
</evidence>
<evidence type="ECO:0000256" key="3">
    <source>
        <dbReference type="ARBA" id="ARBA00022525"/>
    </source>
</evidence>
<proteinExistence type="inferred from homology"/>
<keyword evidence="8" id="KW-1185">Reference proteome</keyword>
<comment type="similarity">
    <text evidence="2 6">Belongs to the calycin superfamily. Lipocalin family.</text>
</comment>
<protein>
    <submittedName>
        <fullName evidence="9">Lipocalin-15 isoform X2</fullName>
    </submittedName>
</protein>
<dbReference type="PANTHER" id="PTHR11430">
    <property type="entry name" value="LIPOCALIN"/>
    <property type="match status" value="1"/>
</dbReference>
<dbReference type="InterPro" id="IPR022272">
    <property type="entry name" value="Lipocalin_CS"/>
</dbReference>
<dbReference type="GeneID" id="106494244"/>
<dbReference type="SUPFAM" id="SSF50814">
    <property type="entry name" value="Lipocalins"/>
    <property type="match status" value="1"/>
</dbReference>
<dbReference type="InterPro" id="IPR002345">
    <property type="entry name" value="Lipocalin"/>
</dbReference>
<dbReference type="Pfam" id="PF00061">
    <property type="entry name" value="Lipocalin"/>
    <property type="match status" value="1"/>
</dbReference>
<dbReference type="InterPro" id="IPR012674">
    <property type="entry name" value="Calycin"/>
</dbReference>
<evidence type="ECO:0000259" key="7">
    <source>
        <dbReference type="Pfam" id="PF00061"/>
    </source>
</evidence>
<comment type="subcellular location">
    <subcellularLocation>
        <location evidence="1">Secreted</location>
    </subcellularLocation>
</comment>
<evidence type="ECO:0000313" key="8">
    <source>
        <dbReference type="Proteomes" id="UP001652627"/>
    </source>
</evidence>
<dbReference type="InterPro" id="IPR000566">
    <property type="entry name" value="Lipocln_cytosolic_FA-bd_dom"/>
</dbReference>
<keyword evidence="4" id="KW-0732">Signal</keyword>
<dbReference type="Proteomes" id="UP001652627">
    <property type="component" value="Chromosome 21"/>
</dbReference>
<evidence type="ECO:0000256" key="6">
    <source>
        <dbReference type="RuleBase" id="RU003695"/>
    </source>
</evidence>
<organism evidence="8 9">
    <name type="scientific">Apteryx mantelli</name>
    <name type="common">North Island brown kiwi</name>
    <dbReference type="NCBI Taxonomy" id="2696672"/>
    <lineage>
        <taxon>Eukaryota</taxon>
        <taxon>Metazoa</taxon>
        <taxon>Chordata</taxon>
        <taxon>Craniata</taxon>
        <taxon>Vertebrata</taxon>
        <taxon>Euteleostomi</taxon>
        <taxon>Archelosauria</taxon>
        <taxon>Archosauria</taxon>
        <taxon>Dinosauria</taxon>
        <taxon>Saurischia</taxon>
        <taxon>Theropoda</taxon>
        <taxon>Coelurosauria</taxon>
        <taxon>Aves</taxon>
        <taxon>Palaeognathae</taxon>
        <taxon>Apterygiformes</taxon>
        <taxon>Apterygidae</taxon>
        <taxon>Apteryx</taxon>
    </lineage>
</organism>
<evidence type="ECO:0000313" key="9">
    <source>
        <dbReference type="RefSeq" id="XP_067165205.1"/>
    </source>
</evidence>
<dbReference type="InterPro" id="IPR002971">
    <property type="entry name" value="Maj_urinary"/>
</dbReference>
<dbReference type="PRINTS" id="PR01221">
    <property type="entry name" value="MAJORURINARY"/>
</dbReference>
<dbReference type="RefSeq" id="XP_067165205.1">
    <property type="nucleotide sequence ID" value="XM_067309104.1"/>
</dbReference>
<evidence type="ECO:0000256" key="1">
    <source>
        <dbReference type="ARBA" id="ARBA00004613"/>
    </source>
</evidence>
<dbReference type="PRINTS" id="PR00179">
    <property type="entry name" value="LIPOCALIN"/>
</dbReference>
<feature type="domain" description="Lipocalin/cytosolic fatty-acid binding" evidence="7">
    <location>
        <begin position="15"/>
        <end position="156"/>
    </location>
</feature>
<gene>
    <name evidence="9" type="primary">LCN15</name>
</gene>
<keyword evidence="3" id="KW-0964">Secreted</keyword>
<name>A0ABM4FJT7_9AVES</name>
<sequence length="163" mass="18223">MAFLSSTGDGSSQFAGTWHIMAAVSNCRVFLSMKDKVKSSITIFSLTPEGNLALKTVVPLGDECKEIELHFQKNGQAGHYTNTAAEEKQDLRVMETDYDHYAILCLIKESDKELSTTLQLFTREQDLSPQLLQKFKELYPTMGLTEDMLTVMPKSDECTQVAS</sequence>
<dbReference type="PROSITE" id="PS00213">
    <property type="entry name" value="LIPOCALIN"/>
    <property type="match status" value="1"/>
</dbReference>
<reference evidence="9" key="1">
    <citation type="submission" date="2025-08" db="UniProtKB">
        <authorList>
            <consortium name="RefSeq"/>
        </authorList>
    </citation>
    <scope>IDENTIFICATION</scope>
    <source>
        <tissue evidence="9">Blood</tissue>
    </source>
</reference>
<dbReference type="Gene3D" id="2.40.128.20">
    <property type="match status" value="1"/>
</dbReference>
<evidence type="ECO:0000256" key="4">
    <source>
        <dbReference type="ARBA" id="ARBA00022729"/>
    </source>
</evidence>
<evidence type="ECO:0000256" key="5">
    <source>
        <dbReference type="ARBA" id="ARBA00023157"/>
    </source>
</evidence>
<dbReference type="PANTHER" id="PTHR11430:SF77">
    <property type="entry name" value="LIPOCALIN-LIKE 1 PROTEIN"/>
    <property type="match status" value="1"/>
</dbReference>
<accession>A0ABM4FJT7</accession>
<keyword evidence="5" id="KW-1015">Disulfide bond</keyword>